<evidence type="ECO:0000313" key="1">
    <source>
        <dbReference type="EMBL" id="KAI4470876.1"/>
    </source>
</evidence>
<accession>A0ACB9TVS0</accession>
<sequence>MAEEIRKILEQLLNSISGLYCILISDRDGVPIIMVQNDKAPELAMKPAFLSTFGLAIDRGSKLGLGKPKTLICSYSQYQVIQMNKLPLIVTFIASDCCNTGYILCLETQLEPILSNLTLVVTET</sequence>
<keyword evidence="2" id="KW-1185">Reference proteome</keyword>
<name>A0ACB9TVS0_HOLOL</name>
<organism evidence="1 2">
    <name type="scientific">Holotrichia oblita</name>
    <name type="common">Chafer beetle</name>
    <dbReference type="NCBI Taxonomy" id="644536"/>
    <lineage>
        <taxon>Eukaryota</taxon>
        <taxon>Metazoa</taxon>
        <taxon>Ecdysozoa</taxon>
        <taxon>Arthropoda</taxon>
        <taxon>Hexapoda</taxon>
        <taxon>Insecta</taxon>
        <taxon>Pterygota</taxon>
        <taxon>Neoptera</taxon>
        <taxon>Endopterygota</taxon>
        <taxon>Coleoptera</taxon>
        <taxon>Polyphaga</taxon>
        <taxon>Scarabaeiformia</taxon>
        <taxon>Scarabaeidae</taxon>
        <taxon>Melolonthinae</taxon>
        <taxon>Holotrichia</taxon>
    </lineage>
</organism>
<gene>
    <name evidence="1" type="ORF">MML48_1g06888</name>
</gene>
<evidence type="ECO:0000313" key="2">
    <source>
        <dbReference type="Proteomes" id="UP001056778"/>
    </source>
</evidence>
<protein>
    <submittedName>
        <fullName evidence="1">Regulator complex protein lamtor3</fullName>
    </submittedName>
</protein>
<proteinExistence type="predicted"/>
<reference evidence="1" key="1">
    <citation type="submission" date="2022-04" db="EMBL/GenBank/DDBJ databases">
        <title>Chromosome-scale genome assembly of Holotrichia oblita Faldermann.</title>
        <authorList>
            <person name="Rongchong L."/>
        </authorList>
    </citation>
    <scope>NUCLEOTIDE SEQUENCE</scope>
    <source>
        <strain evidence="1">81SQS9</strain>
    </source>
</reference>
<dbReference type="Proteomes" id="UP001056778">
    <property type="component" value="Chromosome 1"/>
</dbReference>
<dbReference type="EMBL" id="CM043015">
    <property type="protein sequence ID" value="KAI4470876.1"/>
    <property type="molecule type" value="Genomic_DNA"/>
</dbReference>
<comment type="caution">
    <text evidence="1">The sequence shown here is derived from an EMBL/GenBank/DDBJ whole genome shotgun (WGS) entry which is preliminary data.</text>
</comment>